<dbReference type="Proteomes" id="UP000663891">
    <property type="component" value="Unassembled WGS sequence"/>
</dbReference>
<dbReference type="AlphaFoldDB" id="A0A813MBS0"/>
<feature type="binding site" evidence="3">
    <location>
        <begin position="150"/>
        <end position="154"/>
    </location>
    <ligand>
        <name>ATP</name>
        <dbReference type="ChEBI" id="CHEBI:30616"/>
    </ligand>
</feature>
<dbReference type="EMBL" id="CAJNON010000012">
    <property type="protein sequence ID" value="CAF0773032.1"/>
    <property type="molecule type" value="Genomic_DNA"/>
</dbReference>
<dbReference type="Proteomes" id="UP000663860">
    <property type="component" value="Unassembled WGS sequence"/>
</dbReference>
<dbReference type="GO" id="GO:0005524">
    <property type="term" value="F:ATP binding"/>
    <property type="evidence" value="ECO:0007669"/>
    <property type="project" value="UniProtKB-KW"/>
</dbReference>
<dbReference type="EMBL" id="CAJNOG010000019">
    <property type="protein sequence ID" value="CAF0770257.1"/>
    <property type="molecule type" value="Genomic_DNA"/>
</dbReference>
<dbReference type="EMBL" id="CAJOAY010000135">
    <property type="protein sequence ID" value="CAF3554032.1"/>
    <property type="molecule type" value="Genomic_DNA"/>
</dbReference>
<dbReference type="Proteomes" id="UP000663868">
    <property type="component" value="Unassembled WGS sequence"/>
</dbReference>
<evidence type="ECO:0000313" key="9">
    <source>
        <dbReference type="EMBL" id="CAF3593584.1"/>
    </source>
</evidence>
<keyword evidence="3" id="KW-0067">ATP-binding</keyword>
<dbReference type="PIRSF" id="PIRSF000705">
    <property type="entry name" value="DNK"/>
    <property type="match status" value="1"/>
</dbReference>
<accession>A0A813MBS0</accession>
<dbReference type="GO" id="GO:0005739">
    <property type="term" value="C:mitochondrion"/>
    <property type="evidence" value="ECO:0007669"/>
    <property type="project" value="TreeGrafter"/>
</dbReference>
<name>A0A813MBS0_9BILA</name>
<dbReference type="PANTHER" id="PTHR10513">
    <property type="entry name" value="DEOXYNUCLEOSIDE KINASE"/>
    <property type="match status" value="1"/>
</dbReference>
<dbReference type="InterPro" id="IPR027417">
    <property type="entry name" value="P-loop_NTPase"/>
</dbReference>
<sequence>MMSSSNKKLTIAIEGNIGSGKSTVLGHLGQSSLCDIVAEPVEAWTNLKGNNLLAMLYTDPNRWGFAFQANAQMSLAKLHAQPTKLPLKIMERSIYSARYCFVENLYRNQILHDVEYEILKDWFNMLTSNDSCHLDLIIYLRTQPETCLERIKTRNRPEEQSITLDYLNQLHERHEEWLSPQIRTVKTPVLIVDANQTQEHVYKDTNVYLENLVSC</sequence>
<evidence type="ECO:0000256" key="2">
    <source>
        <dbReference type="PIRSR" id="PIRSR000705-1"/>
    </source>
</evidence>
<dbReference type="FunFam" id="3.40.50.300:FF:001571">
    <property type="entry name" value="Deoxynucleoside kinase"/>
    <property type="match status" value="1"/>
</dbReference>
<evidence type="ECO:0000256" key="1">
    <source>
        <dbReference type="ARBA" id="ARBA00007420"/>
    </source>
</evidence>
<dbReference type="CDD" id="cd01673">
    <property type="entry name" value="dNK"/>
    <property type="match status" value="1"/>
</dbReference>
<organism evidence="5 11">
    <name type="scientific">Adineta steineri</name>
    <dbReference type="NCBI Taxonomy" id="433720"/>
    <lineage>
        <taxon>Eukaryota</taxon>
        <taxon>Metazoa</taxon>
        <taxon>Spiralia</taxon>
        <taxon>Gnathifera</taxon>
        <taxon>Rotifera</taxon>
        <taxon>Eurotatoria</taxon>
        <taxon>Bdelloidea</taxon>
        <taxon>Adinetida</taxon>
        <taxon>Adinetidae</taxon>
        <taxon>Adineta</taxon>
    </lineage>
</organism>
<dbReference type="InterPro" id="IPR031314">
    <property type="entry name" value="DNK_dom"/>
</dbReference>
<dbReference type="GO" id="GO:0019136">
    <property type="term" value="F:deoxynucleoside kinase activity"/>
    <property type="evidence" value="ECO:0007669"/>
    <property type="project" value="InterPro"/>
</dbReference>
<feature type="binding site" evidence="3">
    <location>
        <begin position="15"/>
        <end position="23"/>
    </location>
    <ligand>
        <name>ATP</name>
        <dbReference type="ChEBI" id="CHEBI:30616"/>
    </ligand>
</feature>
<dbReference type="Proteomes" id="UP000663844">
    <property type="component" value="Unassembled WGS sequence"/>
</dbReference>
<dbReference type="OrthoDB" id="567086at2759"/>
<evidence type="ECO:0000313" key="8">
    <source>
        <dbReference type="EMBL" id="CAF3554032.1"/>
    </source>
</evidence>
<evidence type="ECO:0000313" key="5">
    <source>
        <dbReference type="EMBL" id="CAF0717529.1"/>
    </source>
</evidence>
<dbReference type="EMBL" id="CAJOBB010000874">
    <property type="protein sequence ID" value="CAF3768510.1"/>
    <property type="molecule type" value="Genomic_DNA"/>
</dbReference>
<proteinExistence type="inferred from homology"/>
<protein>
    <recommendedName>
        <fullName evidence="4">Deoxynucleoside kinase domain-containing protein</fullName>
    </recommendedName>
</protein>
<dbReference type="Gene3D" id="3.40.50.300">
    <property type="entry name" value="P-loop containing nucleotide triphosphate hydrolases"/>
    <property type="match status" value="1"/>
</dbReference>
<dbReference type="EMBL" id="CAJNOE010000006">
    <property type="protein sequence ID" value="CAF0717529.1"/>
    <property type="molecule type" value="Genomic_DNA"/>
</dbReference>
<dbReference type="Proteomes" id="UP000663881">
    <property type="component" value="Unassembled WGS sequence"/>
</dbReference>
<evidence type="ECO:0000313" key="6">
    <source>
        <dbReference type="EMBL" id="CAF0770257.1"/>
    </source>
</evidence>
<evidence type="ECO:0000313" key="11">
    <source>
        <dbReference type="Proteomes" id="UP000663860"/>
    </source>
</evidence>
<evidence type="ECO:0000313" key="7">
    <source>
        <dbReference type="EMBL" id="CAF0773032.1"/>
    </source>
</evidence>
<dbReference type="InterPro" id="IPR002624">
    <property type="entry name" value="DCK/DGK"/>
</dbReference>
<keyword evidence="3" id="KW-0547">Nucleotide-binding</keyword>
<dbReference type="PANTHER" id="PTHR10513:SF24">
    <property type="entry name" value="THYMIDINE KINASE 2, MITOCHONDRIAL"/>
    <property type="match status" value="1"/>
</dbReference>
<comment type="similarity">
    <text evidence="1">Belongs to the DCK/DGK family.</text>
</comment>
<gene>
    <name evidence="5" type="ORF">IZO911_LOCUS1367</name>
    <name evidence="6" type="ORF">JYZ213_LOCUS3576</name>
    <name evidence="10" type="ORF">KXQ929_LOCUS15226</name>
    <name evidence="8" type="ORF">OKA104_LOCUS4242</name>
    <name evidence="9" type="ORF">OXD698_LOCUS6042</name>
    <name evidence="7" type="ORF">VCS650_LOCUS2484</name>
</gene>
<evidence type="ECO:0000259" key="4">
    <source>
        <dbReference type="Pfam" id="PF01712"/>
    </source>
</evidence>
<dbReference type="EMBL" id="CAJOAZ010000256">
    <property type="protein sequence ID" value="CAF3593584.1"/>
    <property type="molecule type" value="Genomic_DNA"/>
</dbReference>
<comment type="caution">
    <text evidence="5">The sequence shown here is derived from an EMBL/GenBank/DDBJ whole genome shotgun (WGS) entry which is preliminary data.</text>
</comment>
<dbReference type="Pfam" id="PF01712">
    <property type="entry name" value="dNK"/>
    <property type="match status" value="1"/>
</dbReference>
<reference evidence="5" key="1">
    <citation type="submission" date="2021-02" db="EMBL/GenBank/DDBJ databases">
        <authorList>
            <person name="Nowell W R."/>
        </authorList>
    </citation>
    <scope>NUCLEOTIDE SEQUENCE</scope>
</reference>
<dbReference type="SUPFAM" id="SSF52540">
    <property type="entry name" value="P-loop containing nucleoside triphosphate hydrolases"/>
    <property type="match status" value="1"/>
</dbReference>
<evidence type="ECO:0000313" key="10">
    <source>
        <dbReference type="EMBL" id="CAF3768510.1"/>
    </source>
</evidence>
<dbReference type="Proteomes" id="UP000663845">
    <property type="component" value="Unassembled WGS sequence"/>
</dbReference>
<dbReference type="InterPro" id="IPR050566">
    <property type="entry name" value="Deoxyribonucleoside_kinase"/>
</dbReference>
<feature type="active site" description="Proton acceptor" evidence="2">
    <location>
        <position position="91"/>
    </location>
</feature>
<evidence type="ECO:0000256" key="3">
    <source>
        <dbReference type="PIRSR" id="PIRSR000705-3"/>
    </source>
</evidence>
<feature type="domain" description="Deoxynucleoside kinase" evidence="4">
    <location>
        <begin position="11"/>
        <end position="203"/>
    </location>
</feature>